<name>A0A8J5LCD9_ZINOF</name>
<accession>A0A8J5LCD9</accession>
<evidence type="ECO:0000313" key="1">
    <source>
        <dbReference type="EMBL" id="KAG6523303.1"/>
    </source>
</evidence>
<gene>
    <name evidence="1" type="ORF">ZIOFF_013159</name>
</gene>
<dbReference type="EMBL" id="JACMSC010000004">
    <property type="protein sequence ID" value="KAG6523303.1"/>
    <property type="molecule type" value="Genomic_DNA"/>
</dbReference>
<protein>
    <recommendedName>
        <fullName evidence="3">EGF-like domain-containing protein</fullName>
    </recommendedName>
</protein>
<comment type="caution">
    <text evidence="1">The sequence shown here is derived from an EMBL/GenBank/DDBJ whole genome shotgun (WGS) entry which is preliminary data.</text>
</comment>
<organism evidence="1 2">
    <name type="scientific">Zingiber officinale</name>
    <name type="common">Ginger</name>
    <name type="synonym">Amomum zingiber</name>
    <dbReference type="NCBI Taxonomy" id="94328"/>
    <lineage>
        <taxon>Eukaryota</taxon>
        <taxon>Viridiplantae</taxon>
        <taxon>Streptophyta</taxon>
        <taxon>Embryophyta</taxon>
        <taxon>Tracheophyta</taxon>
        <taxon>Spermatophyta</taxon>
        <taxon>Magnoliopsida</taxon>
        <taxon>Liliopsida</taxon>
        <taxon>Zingiberales</taxon>
        <taxon>Zingiberaceae</taxon>
        <taxon>Zingiber</taxon>
    </lineage>
</organism>
<dbReference type="PANTHER" id="PTHR33491">
    <property type="entry name" value="OSJNBA0016N04.9 PROTEIN"/>
    <property type="match status" value="1"/>
</dbReference>
<keyword evidence="2" id="KW-1185">Reference proteome</keyword>
<dbReference type="SUPFAM" id="SSF57196">
    <property type="entry name" value="EGF/Laminin"/>
    <property type="match status" value="1"/>
</dbReference>
<evidence type="ECO:0008006" key="3">
    <source>
        <dbReference type="Google" id="ProtNLM"/>
    </source>
</evidence>
<dbReference type="Proteomes" id="UP000734854">
    <property type="component" value="Unassembled WGS sequence"/>
</dbReference>
<dbReference type="Gene3D" id="2.10.25.10">
    <property type="entry name" value="Laminin"/>
    <property type="match status" value="1"/>
</dbReference>
<evidence type="ECO:0000313" key="2">
    <source>
        <dbReference type="Proteomes" id="UP000734854"/>
    </source>
</evidence>
<reference evidence="1 2" key="1">
    <citation type="submission" date="2020-08" db="EMBL/GenBank/DDBJ databases">
        <title>Plant Genome Project.</title>
        <authorList>
            <person name="Zhang R.-G."/>
        </authorList>
    </citation>
    <scope>NUCLEOTIDE SEQUENCE [LARGE SCALE GENOMIC DNA]</scope>
    <source>
        <tissue evidence="1">Rhizome</tissue>
    </source>
</reference>
<sequence length="97" mass="9734">MPASNHSVCVDSSNGPGYLCNCSTGYRGNPYVSDGCQDIDECNLHAQTMALGGVDAHAVIADAGIGAVATCGLACLAADGPVEDHRHLACAGSTVIQ</sequence>
<dbReference type="AlphaFoldDB" id="A0A8J5LCD9"/>
<proteinExistence type="predicted"/>